<dbReference type="Proteomes" id="UP001153461">
    <property type="component" value="Unassembled WGS sequence"/>
</dbReference>
<dbReference type="EMBL" id="CAJVNV010000129">
    <property type="protein sequence ID" value="CAG8066249.1"/>
    <property type="molecule type" value="Genomic_DNA"/>
</dbReference>
<feature type="transmembrane region" description="Helical" evidence="6">
    <location>
        <begin position="325"/>
        <end position="342"/>
    </location>
</feature>
<keyword evidence="3 6" id="KW-0812">Transmembrane</keyword>
<dbReference type="GO" id="GO:0016020">
    <property type="term" value="C:membrane"/>
    <property type="evidence" value="ECO:0007669"/>
    <property type="project" value="UniProtKB-SubCell"/>
</dbReference>
<organism evidence="8 9">
    <name type="scientific">Penicillium nalgiovense</name>
    <dbReference type="NCBI Taxonomy" id="60175"/>
    <lineage>
        <taxon>Eukaryota</taxon>
        <taxon>Fungi</taxon>
        <taxon>Dikarya</taxon>
        <taxon>Ascomycota</taxon>
        <taxon>Pezizomycotina</taxon>
        <taxon>Eurotiomycetes</taxon>
        <taxon>Eurotiomycetidae</taxon>
        <taxon>Eurotiales</taxon>
        <taxon>Aspergillaceae</taxon>
        <taxon>Penicillium</taxon>
    </lineage>
</organism>
<dbReference type="SUPFAM" id="SSF103473">
    <property type="entry name" value="MFS general substrate transporter"/>
    <property type="match status" value="1"/>
</dbReference>
<evidence type="ECO:0000256" key="4">
    <source>
        <dbReference type="ARBA" id="ARBA00022989"/>
    </source>
</evidence>
<comment type="subcellular location">
    <subcellularLocation>
        <location evidence="1">Membrane</location>
        <topology evidence="1">Multi-pass membrane protein</topology>
    </subcellularLocation>
</comment>
<dbReference type="AlphaFoldDB" id="A0A9W4HKC6"/>
<reference evidence="8" key="1">
    <citation type="submission" date="2021-07" db="EMBL/GenBank/DDBJ databases">
        <authorList>
            <person name="Branca A.L. A."/>
        </authorList>
    </citation>
    <scope>NUCLEOTIDE SEQUENCE</scope>
</reference>
<dbReference type="Gene3D" id="1.20.1250.20">
    <property type="entry name" value="MFS general substrate transporter like domains"/>
    <property type="match status" value="1"/>
</dbReference>
<evidence type="ECO:0000256" key="5">
    <source>
        <dbReference type="ARBA" id="ARBA00023136"/>
    </source>
</evidence>
<feature type="transmembrane region" description="Helical" evidence="6">
    <location>
        <begin position="38"/>
        <end position="62"/>
    </location>
</feature>
<evidence type="ECO:0000256" key="3">
    <source>
        <dbReference type="ARBA" id="ARBA00022692"/>
    </source>
</evidence>
<name>A0A9W4HKC6_PENNA</name>
<feature type="transmembrane region" description="Helical" evidence="6">
    <location>
        <begin position="258"/>
        <end position="283"/>
    </location>
</feature>
<dbReference type="InterPro" id="IPR036259">
    <property type="entry name" value="MFS_trans_sf"/>
</dbReference>
<feature type="transmembrane region" description="Helical" evidence="6">
    <location>
        <begin position="295"/>
        <end position="313"/>
    </location>
</feature>
<dbReference type="Pfam" id="PF00083">
    <property type="entry name" value="Sugar_tr"/>
    <property type="match status" value="1"/>
</dbReference>
<comment type="caution">
    <text evidence="8">The sequence shown here is derived from an EMBL/GenBank/DDBJ whole genome shotgun (WGS) entry which is preliminary data.</text>
</comment>
<dbReference type="GO" id="GO:0005351">
    <property type="term" value="F:carbohydrate:proton symporter activity"/>
    <property type="evidence" value="ECO:0007669"/>
    <property type="project" value="TreeGrafter"/>
</dbReference>
<sequence>MAMLLIFRFFTGAGSFAYLALVPGYISELATPKRRGLFGGLCGTFIGFGYCCASFVGLGFYYIHNKEMQWRGPFAVGILWPVVTLATYPFIPESPRFLLMKNRPDEAWNVVSRLHADPSTNDNSFILAEFSQMKQQADYERTLDRSWLQLVKKPSYRKRLILIGGIKILGQSTAVLVLNNYGPIFYAALGFQKRDQLILAGGRDVVAFLGNMAGAFLMDNFGRRRLLLTGFGGCLITLCVFAAMVAEVQKEPRIGLVGVGMTALFTFLLFYAFGVDAATYVYAGEIFPGHIRSKGMAISVIIAALTSLVYLQVTPLAVANIGWKYFLVFISVSAVGFVWAYLNIFETKHIPLEEIGEKFGEVDEVAVHLSEAMAESAEKGQIFPTEHIERSDEASPTRET</sequence>
<dbReference type="InterPro" id="IPR005828">
    <property type="entry name" value="MFS_sugar_transport-like"/>
</dbReference>
<dbReference type="PROSITE" id="PS00216">
    <property type="entry name" value="SUGAR_TRANSPORT_1"/>
    <property type="match status" value="1"/>
</dbReference>
<evidence type="ECO:0000256" key="6">
    <source>
        <dbReference type="SAM" id="Phobius"/>
    </source>
</evidence>
<protein>
    <recommendedName>
        <fullName evidence="7">Major facilitator superfamily (MFS) profile domain-containing protein</fullName>
    </recommendedName>
</protein>
<gene>
    <name evidence="8" type="ORF">PNAL_LOCUS3720</name>
</gene>
<evidence type="ECO:0000259" key="7">
    <source>
        <dbReference type="PROSITE" id="PS50850"/>
    </source>
</evidence>
<accession>A0A9W4HKC6</accession>
<dbReference type="OrthoDB" id="6612291at2759"/>
<feature type="domain" description="Major facilitator superfamily (MFS) profile" evidence="7">
    <location>
        <begin position="1"/>
        <end position="348"/>
    </location>
</feature>
<keyword evidence="5 6" id="KW-0472">Membrane</keyword>
<dbReference type="PANTHER" id="PTHR48022:SF11">
    <property type="entry name" value="MONOSACCHARIDE TRANSPORTER (HXT8), PUTATIVE (AFU_ORTHOLOGUE AFUA_2G08120)-RELATED"/>
    <property type="match status" value="1"/>
</dbReference>
<feature type="transmembrane region" description="Helical" evidence="6">
    <location>
        <begin position="74"/>
        <end position="91"/>
    </location>
</feature>
<dbReference type="InterPro" id="IPR005829">
    <property type="entry name" value="Sugar_transporter_CS"/>
</dbReference>
<feature type="transmembrane region" description="Helical" evidence="6">
    <location>
        <begin position="225"/>
        <end position="246"/>
    </location>
</feature>
<evidence type="ECO:0000313" key="8">
    <source>
        <dbReference type="EMBL" id="CAG8066249.1"/>
    </source>
</evidence>
<evidence type="ECO:0000256" key="2">
    <source>
        <dbReference type="ARBA" id="ARBA00010992"/>
    </source>
</evidence>
<proteinExistence type="inferred from homology"/>
<dbReference type="PROSITE" id="PS50850">
    <property type="entry name" value="MFS"/>
    <property type="match status" value="1"/>
</dbReference>
<evidence type="ECO:0000313" key="9">
    <source>
        <dbReference type="Proteomes" id="UP001153461"/>
    </source>
</evidence>
<dbReference type="InterPro" id="IPR050360">
    <property type="entry name" value="MFS_Sugar_Transporters"/>
</dbReference>
<comment type="similarity">
    <text evidence="2">Belongs to the major facilitator superfamily. Sugar transporter (TC 2.A.1.1) family.</text>
</comment>
<keyword evidence="4 6" id="KW-1133">Transmembrane helix</keyword>
<feature type="transmembrane region" description="Helical" evidence="6">
    <location>
        <begin position="6"/>
        <end position="26"/>
    </location>
</feature>
<dbReference type="InterPro" id="IPR020846">
    <property type="entry name" value="MFS_dom"/>
</dbReference>
<dbReference type="PANTHER" id="PTHR48022">
    <property type="entry name" value="PLASTIDIC GLUCOSE TRANSPORTER 4"/>
    <property type="match status" value="1"/>
</dbReference>
<evidence type="ECO:0000256" key="1">
    <source>
        <dbReference type="ARBA" id="ARBA00004141"/>
    </source>
</evidence>